<dbReference type="CDD" id="cd03036">
    <property type="entry name" value="ArsC_like"/>
    <property type="match status" value="1"/>
</dbReference>
<protein>
    <recommendedName>
        <fullName evidence="4">ArsC family protein</fullName>
    </recommendedName>
</protein>
<accession>A0A212JUF4</accession>
<dbReference type="Pfam" id="PF03960">
    <property type="entry name" value="ArsC"/>
    <property type="match status" value="1"/>
</dbReference>
<evidence type="ECO:0000256" key="1">
    <source>
        <dbReference type="ARBA" id="ARBA00007198"/>
    </source>
</evidence>
<dbReference type="EMBL" id="FLUL01000001">
    <property type="protein sequence ID" value="SBW02935.1"/>
    <property type="molecule type" value="Genomic_DNA"/>
</dbReference>
<dbReference type="InterPro" id="IPR036249">
    <property type="entry name" value="Thioredoxin-like_sf"/>
</dbReference>
<dbReference type="InterPro" id="IPR006660">
    <property type="entry name" value="Arsenate_reductase-like"/>
</dbReference>
<evidence type="ECO:0008006" key="4">
    <source>
        <dbReference type="Google" id="ProtNLM"/>
    </source>
</evidence>
<dbReference type="InterPro" id="IPR006504">
    <property type="entry name" value="Tscrpt_reg_Spx/MgsR"/>
</dbReference>
<dbReference type="NCBIfam" id="TIGR01617">
    <property type="entry name" value="arsC_related"/>
    <property type="match status" value="1"/>
</dbReference>
<organism evidence="3">
    <name type="scientific">uncultured Dysgonomonas sp</name>
    <dbReference type="NCBI Taxonomy" id="206096"/>
    <lineage>
        <taxon>Bacteria</taxon>
        <taxon>Pseudomonadati</taxon>
        <taxon>Bacteroidota</taxon>
        <taxon>Bacteroidia</taxon>
        <taxon>Bacteroidales</taxon>
        <taxon>Dysgonomonadaceae</taxon>
        <taxon>Dysgonomonas</taxon>
        <taxon>environmental samples</taxon>
    </lineage>
</organism>
<proteinExistence type="inferred from homology"/>
<dbReference type="PROSITE" id="PS51353">
    <property type="entry name" value="ARSC"/>
    <property type="match status" value="1"/>
</dbReference>
<dbReference type="PANTHER" id="PTHR30041:SF8">
    <property type="entry name" value="PROTEIN YFFB"/>
    <property type="match status" value="1"/>
</dbReference>
<dbReference type="SUPFAM" id="SSF52833">
    <property type="entry name" value="Thioredoxin-like"/>
    <property type="match status" value="1"/>
</dbReference>
<dbReference type="Gene3D" id="3.40.30.10">
    <property type="entry name" value="Glutaredoxin"/>
    <property type="match status" value="1"/>
</dbReference>
<name>A0A212JUF4_9BACT</name>
<comment type="similarity">
    <text evidence="1 2">Belongs to the ArsC family.</text>
</comment>
<reference evidence="3" key="1">
    <citation type="submission" date="2016-04" db="EMBL/GenBank/DDBJ databases">
        <authorList>
            <person name="Evans L.H."/>
            <person name="Alamgir A."/>
            <person name="Owens N."/>
            <person name="Weber N.D."/>
            <person name="Virtaneva K."/>
            <person name="Barbian K."/>
            <person name="Babar A."/>
            <person name="Rosenke K."/>
        </authorList>
    </citation>
    <scope>NUCLEOTIDE SEQUENCE</scope>
    <source>
        <strain evidence="3">86-2</strain>
    </source>
</reference>
<evidence type="ECO:0000256" key="2">
    <source>
        <dbReference type="PROSITE-ProRule" id="PRU01282"/>
    </source>
</evidence>
<evidence type="ECO:0000313" key="3">
    <source>
        <dbReference type="EMBL" id="SBW02935.1"/>
    </source>
</evidence>
<sequence length="123" mass="14152">MTYTMTTTLFLQYPKCSTCQKAAKWLKENNVEVNSRDITKENPSKAELSEWIKKSGLPISRFFNTSGRIYKENNLKDKVKSASQEELIDILSSDGMVVKRPIVVGKDFVLVGFNEEEWIQKLK</sequence>
<gene>
    <name evidence="3" type="ORF">KL86DYS2_12346</name>
</gene>
<dbReference type="PANTHER" id="PTHR30041">
    <property type="entry name" value="ARSENATE REDUCTASE"/>
    <property type="match status" value="1"/>
</dbReference>
<dbReference type="AlphaFoldDB" id="A0A212JUF4"/>